<dbReference type="Pfam" id="PF15136">
    <property type="entry name" value="UPF0449"/>
    <property type="match status" value="1"/>
</dbReference>
<reference evidence="2" key="2">
    <citation type="submission" date="2020-05" db="UniProtKB">
        <authorList>
            <consortium name="EnsemblMetazoa"/>
        </authorList>
    </citation>
    <scope>IDENTIFICATION</scope>
    <source>
        <strain evidence="2">WRAIR2</strain>
    </source>
</reference>
<evidence type="ECO:0000256" key="1">
    <source>
        <dbReference type="SAM" id="Coils"/>
    </source>
</evidence>
<evidence type="ECO:0000313" key="2">
    <source>
        <dbReference type="EnsemblMetazoa" id="ADIR005169-PA"/>
    </source>
</evidence>
<feature type="coiled-coil region" evidence="1">
    <location>
        <begin position="69"/>
        <end position="96"/>
    </location>
</feature>
<proteinExistence type="predicted"/>
<reference evidence="3" key="1">
    <citation type="submission" date="2013-03" db="EMBL/GenBank/DDBJ databases">
        <title>The Genome Sequence of Anopheles dirus WRAIR2.</title>
        <authorList>
            <consortium name="The Broad Institute Genomics Platform"/>
            <person name="Neafsey D.E."/>
            <person name="Walton C."/>
            <person name="Walker B."/>
            <person name="Young S.K."/>
            <person name="Zeng Q."/>
            <person name="Gargeya S."/>
            <person name="Fitzgerald M."/>
            <person name="Haas B."/>
            <person name="Abouelleil A."/>
            <person name="Allen A.W."/>
            <person name="Alvarado L."/>
            <person name="Arachchi H.M."/>
            <person name="Berlin A.M."/>
            <person name="Chapman S.B."/>
            <person name="Gainer-Dewar J."/>
            <person name="Goldberg J."/>
            <person name="Griggs A."/>
            <person name="Gujja S."/>
            <person name="Hansen M."/>
            <person name="Howarth C."/>
            <person name="Imamovic A."/>
            <person name="Ireland A."/>
            <person name="Larimer J."/>
            <person name="McCowan C."/>
            <person name="Murphy C."/>
            <person name="Pearson M."/>
            <person name="Poon T.W."/>
            <person name="Priest M."/>
            <person name="Roberts A."/>
            <person name="Saif S."/>
            <person name="Shea T."/>
            <person name="Sisk P."/>
            <person name="Sykes S."/>
            <person name="Wortman J."/>
            <person name="Nusbaum C."/>
            <person name="Birren B."/>
        </authorList>
    </citation>
    <scope>NUCLEOTIDE SEQUENCE [LARGE SCALE GENOMIC DNA]</scope>
    <source>
        <strain evidence="3">WRAIR2</strain>
    </source>
</reference>
<keyword evidence="1" id="KW-0175">Coiled coil</keyword>
<dbReference type="InterPro" id="IPR028227">
    <property type="entry name" value="UPF0449"/>
</dbReference>
<name>A0A182NC05_9DIPT</name>
<keyword evidence="3" id="KW-1185">Reference proteome</keyword>
<dbReference type="STRING" id="7168.A0A182NC05"/>
<dbReference type="AlphaFoldDB" id="A0A182NC05"/>
<dbReference type="VEuPathDB" id="VectorBase:ADIR005169"/>
<accession>A0A182NC05</accession>
<dbReference type="Proteomes" id="UP000075884">
    <property type="component" value="Unassembled WGS sequence"/>
</dbReference>
<protein>
    <submittedName>
        <fullName evidence="2">Uncharacterized protein</fullName>
    </submittedName>
</protein>
<organism evidence="2 3">
    <name type="scientific">Anopheles dirus</name>
    <dbReference type="NCBI Taxonomy" id="7168"/>
    <lineage>
        <taxon>Eukaryota</taxon>
        <taxon>Metazoa</taxon>
        <taxon>Ecdysozoa</taxon>
        <taxon>Arthropoda</taxon>
        <taxon>Hexapoda</taxon>
        <taxon>Insecta</taxon>
        <taxon>Pterygota</taxon>
        <taxon>Neoptera</taxon>
        <taxon>Endopterygota</taxon>
        <taxon>Diptera</taxon>
        <taxon>Nematocera</taxon>
        <taxon>Culicoidea</taxon>
        <taxon>Culicidae</taxon>
        <taxon>Anophelinae</taxon>
        <taxon>Anopheles</taxon>
    </lineage>
</organism>
<evidence type="ECO:0000313" key="3">
    <source>
        <dbReference type="Proteomes" id="UP000075884"/>
    </source>
</evidence>
<dbReference type="EnsemblMetazoa" id="ADIR005169-RA">
    <property type="protein sequence ID" value="ADIR005169-PA"/>
    <property type="gene ID" value="ADIR005169"/>
</dbReference>
<sequence>MFRKSKQTIAPLPKPPTEAQMLEDLQLFHETRPATKHISSENIPALTEESNTDEWWKVYEASLEDHAQFRDRKDTVQELKQMLQETQSELRVACEAIQAQIDHDLERLRTTMKD</sequence>